<evidence type="ECO:0000313" key="5">
    <source>
        <dbReference type="Proteomes" id="UP000301737"/>
    </source>
</evidence>
<dbReference type="GO" id="GO:0016747">
    <property type="term" value="F:acyltransferase activity, transferring groups other than amino-acyl groups"/>
    <property type="evidence" value="ECO:0007669"/>
    <property type="project" value="InterPro"/>
</dbReference>
<organism evidence="4 5">
    <name type="scientific">Zygosaccharomyces mellis</name>
    <dbReference type="NCBI Taxonomy" id="42258"/>
    <lineage>
        <taxon>Eukaryota</taxon>
        <taxon>Fungi</taxon>
        <taxon>Dikarya</taxon>
        <taxon>Ascomycota</taxon>
        <taxon>Saccharomycotina</taxon>
        <taxon>Saccharomycetes</taxon>
        <taxon>Saccharomycetales</taxon>
        <taxon>Saccharomycetaceae</taxon>
        <taxon>Zygosaccharomyces</taxon>
    </lineage>
</organism>
<evidence type="ECO:0000313" key="4">
    <source>
        <dbReference type="EMBL" id="GCE97486.1"/>
    </source>
</evidence>
<feature type="region of interest" description="Disordered" evidence="1">
    <location>
        <begin position="439"/>
        <end position="476"/>
    </location>
</feature>
<feature type="domain" description="Zinc finger H2C2-type histone UAS binding" evidence="3">
    <location>
        <begin position="352"/>
        <end position="390"/>
    </location>
</feature>
<dbReference type="PANTHER" id="PTHR43138">
    <property type="entry name" value="ACETYLTRANSFERASE, GNAT FAMILY"/>
    <property type="match status" value="1"/>
</dbReference>
<dbReference type="EMBL" id="BIMX01000002">
    <property type="protein sequence ID" value="GCE97486.1"/>
    <property type="molecule type" value="Genomic_DNA"/>
</dbReference>
<evidence type="ECO:0000259" key="3">
    <source>
        <dbReference type="Pfam" id="PF09337"/>
    </source>
</evidence>
<evidence type="ECO:0000259" key="2">
    <source>
        <dbReference type="Pfam" id="PF00583"/>
    </source>
</evidence>
<reference evidence="4 5" key="1">
    <citation type="submission" date="2019-01" db="EMBL/GenBank/DDBJ databases">
        <title>Draft Genome Sequencing of Zygosaccharomyces mellis Ca-7.</title>
        <authorList>
            <person name="Shiwa Y."/>
            <person name="Kanesaki Y."/>
            <person name="Ishige T."/>
            <person name="Mura K."/>
            <person name="Hori T."/>
            <person name="Tamura T."/>
        </authorList>
    </citation>
    <scope>NUCLEOTIDE SEQUENCE [LARGE SCALE GENOMIC DNA]</scope>
    <source>
        <strain evidence="4 5">Ca-7</strain>
    </source>
</reference>
<comment type="caution">
    <text evidence="4">The sequence shown here is derived from an EMBL/GenBank/DDBJ whole genome shotgun (WGS) entry which is preliminary data.</text>
</comment>
<evidence type="ECO:0000256" key="1">
    <source>
        <dbReference type="SAM" id="MobiDB-lite"/>
    </source>
</evidence>
<feature type="domain" description="N-acetyltransferase" evidence="2">
    <location>
        <begin position="147"/>
        <end position="218"/>
    </location>
</feature>
<proteinExistence type="predicted"/>
<feature type="region of interest" description="Disordered" evidence="1">
    <location>
        <begin position="528"/>
        <end position="583"/>
    </location>
</feature>
<gene>
    <name evidence="4" type="ORF">ZYGM_002301</name>
</gene>
<dbReference type="InterPro" id="IPR000182">
    <property type="entry name" value="GNAT_dom"/>
</dbReference>
<dbReference type="AlphaFoldDB" id="A0A4C2E2D3"/>
<dbReference type="Proteomes" id="UP000301737">
    <property type="component" value="Unassembled WGS sequence"/>
</dbReference>
<dbReference type="InterPro" id="IPR052742">
    <property type="entry name" value="Mito_N-acetyltransferase"/>
</dbReference>
<name>A0A4C2E2D3_9SACH</name>
<keyword evidence="5" id="KW-1185">Reference proteome</keyword>
<feature type="compositionally biased region" description="Acidic residues" evidence="1">
    <location>
        <begin position="451"/>
        <end position="476"/>
    </location>
</feature>
<sequence>MAGDLASLLNNRGSKDPHSINAVIHDERLYEDQILTPLQPHTILLKDGETVATMYPVPANPELLPTGLLTFLLDEFNMEIEKGGTFPYYERLTLQEFKEVWFHRDGHLCVMVLGEVPELDYSRDNEETELRNNYGTDVSTTRNSTQYKRRKQRKNLNLNIQWEQQCLGYFSIQPAYPGRSAHIVTGNFVVNAGIRGKRIGRTLVETFIRWSMKLGFGSCVFPLIYSTNVGIRRILDDLNFKQIGQLPESGILKGFDVPVNSFIYGQQFTHITKHMDVVKVKDTERKDEIAKYERLKHYILTGTYPPSCDRNEKARIRVNAKHHTLVNGRLYTKGREVILEPQRQQEIALDMHLLDHPGINKLTTQIVEKYHWKGIKSTVCQTIANCPACRFRHPDGVGVVVAPSSPVKQARMLPNMNVDDEMNNSNQLSKVAEAVVGSLQKRGTREHQEEGPIEEEEEDPISSQAEEGDEDQDFDAQLEDEEDDIEAGIEEQGEDEDEDEEGLRVDLENDMTPTDGQMNTFNKFVEQERARKRRKYTISQDRHLTHNNSNSSTPGTVPVIDNSTILSFGDNTISPNPEQDQNL</sequence>
<dbReference type="Pfam" id="PF00583">
    <property type="entry name" value="Acetyltransf_1"/>
    <property type="match status" value="1"/>
</dbReference>
<dbReference type="Gene3D" id="3.40.630.30">
    <property type="match status" value="1"/>
</dbReference>
<dbReference type="InterPro" id="IPR016181">
    <property type="entry name" value="Acyl_CoA_acyltransferase"/>
</dbReference>
<dbReference type="SUPFAM" id="SSF55729">
    <property type="entry name" value="Acyl-CoA N-acyltransferases (Nat)"/>
    <property type="match status" value="1"/>
</dbReference>
<protein>
    <recommendedName>
        <fullName evidence="6">N-acetyltransferase domain-containing protein</fullName>
    </recommendedName>
</protein>
<accession>A0A4C2E2D3</accession>
<dbReference type="PANTHER" id="PTHR43138:SF2">
    <property type="entry name" value="PROTEIN SPT10"/>
    <property type="match status" value="1"/>
</dbReference>
<evidence type="ECO:0008006" key="6">
    <source>
        <dbReference type="Google" id="ProtNLM"/>
    </source>
</evidence>
<dbReference type="InterPro" id="IPR015416">
    <property type="entry name" value="Znf_H2C2_histone_UAS-bd"/>
</dbReference>
<dbReference type="Gene3D" id="1.10.340.70">
    <property type="match status" value="1"/>
</dbReference>
<dbReference type="GO" id="GO:0005634">
    <property type="term" value="C:nucleus"/>
    <property type="evidence" value="ECO:0007669"/>
    <property type="project" value="TreeGrafter"/>
</dbReference>
<feature type="compositionally biased region" description="Polar residues" evidence="1">
    <location>
        <begin position="546"/>
        <end position="583"/>
    </location>
</feature>
<dbReference type="OrthoDB" id="10264707at2759"/>
<dbReference type="Pfam" id="PF09337">
    <property type="entry name" value="zf-H2C2"/>
    <property type="match status" value="1"/>
</dbReference>